<comment type="caution">
    <text evidence="5">The sequence shown here is derived from an EMBL/GenBank/DDBJ whole genome shotgun (WGS) entry which is preliminary data.</text>
</comment>
<dbReference type="Pfam" id="PF13473">
    <property type="entry name" value="Cupredoxin_1"/>
    <property type="match status" value="1"/>
</dbReference>
<dbReference type="PROSITE" id="PS00079">
    <property type="entry name" value="MULTICOPPER_OXIDASE1"/>
    <property type="match status" value="1"/>
</dbReference>
<evidence type="ECO:0000256" key="3">
    <source>
        <dbReference type="SAM" id="MobiDB-lite"/>
    </source>
</evidence>
<reference evidence="5 6" key="1">
    <citation type="journal article" date="2016" name="Nat. Commun.">
        <title>Thousands of microbial genomes shed light on interconnected biogeochemical processes in an aquifer system.</title>
        <authorList>
            <person name="Anantharaman K."/>
            <person name="Brown C.T."/>
            <person name="Hug L.A."/>
            <person name="Sharon I."/>
            <person name="Castelle C.J."/>
            <person name="Probst A.J."/>
            <person name="Thomas B.C."/>
            <person name="Singh A."/>
            <person name="Wilkins M.J."/>
            <person name="Karaoz U."/>
            <person name="Brodie E.L."/>
            <person name="Williams K.H."/>
            <person name="Hubbard S.S."/>
            <person name="Banfield J.F."/>
        </authorList>
    </citation>
    <scope>NUCLEOTIDE SEQUENCE [LARGE SCALE GENOMIC DNA]</scope>
</reference>
<dbReference type="EMBL" id="MHNW01000017">
    <property type="protein sequence ID" value="OGZ53451.1"/>
    <property type="molecule type" value="Genomic_DNA"/>
</dbReference>
<dbReference type="SUPFAM" id="SSF49503">
    <property type="entry name" value="Cupredoxins"/>
    <property type="match status" value="1"/>
</dbReference>
<dbReference type="GO" id="GO:0046872">
    <property type="term" value="F:metal ion binding"/>
    <property type="evidence" value="ECO:0007669"/>
    <property type="project" value="UniProtKB-KW"/>
</dbReference>
<evidence type="ECO:0000256" key="1">
    <source>
        <dbReference type="ARBA" id="ARBA00022723"/>
    </source>
</evidence>
<accession>A0A1G2GU21</accession>
<dbReference type="InterPro" id="IPR033138">
    <property type="entry name" value="Cu_oxidase_CS"/>
</dbReference>
<dbReference type="InterPro" id="IPR008972">
    <property type="entry name" value="Cupredoxin"/>
</dbReference>
<dbReference type="Proteomes" id="UP000179106">
    <property type="component" value="Unassembled WGS sequence"/>
</dbReference>
<gene>
    <name evidence="5" type="ORF">A3B25_02995</name>
</gene>
<feature type="domain" description="EfeO-type cupredoxin-like" evidence="4">
    <location>
        <begin position="55"/>
        <end position="148"/>
    </location>
</feature>
<feature type="region of interest" description="Disordered" evidence="3">
    <location>
        <begin position="27"/>
        <end position="63"/>
    </location>
</feature>
<evidence type="ECO:0000313" key="5">
    <source>
        <dbReference type="EMBL" id="OGZ53451.1"/>
    </source>
</evidence>
<dbReference type="PANTHER" id="PTHR38439:SF3">
    <property type="entry name" value="COPPER-RESISTANT CUPROPROTEIN COPI"/>
    <property type="match status" value="1"/>
</dbReference>
<proteinExistence type="predicted"/>
<evidence type="ECO:0000259" key="4">
    <source>
        <dbReference type="Pfam" id="PF13473"/>
    </source>
</evidence>
<evidence type="ECO:0000256" key="2">
    <source>
        <dbReference type="ARBA" id="ARBA00023008"/>
    </source>
</evidence>
<keyword evidence="2" id="KW-0186">Copper</keyword>
<evidence type="ECO:0000313" key="6">
    <source>
        <dbReference type="Proteomes" id="UP000179106"/>
    </source>
</evidence>
<name>A0A1G2GU21_9BACT</name>
<keyword evidence="1" id="KW-0479">Metal-binding</keyword>
<dbReference type="InterPro" id="IPR050845">
    <property type="entry name" value="Cu-binding_ET"/>
</dbReference>
<organism evidence="5 6">
    <name type="scientific">Candidatus Ryanbacteria bacterium RIFCSPLOWO2_01_FULL_48_26</name>
    <dbReference type="NCBI Taxonomy" id="1802126"/>
    <lineage>
        <taxon>Bacteria</taxon>
        <taxon>Candidatus Ryaniibacteriota</taxon>
    </lineage>
</organism>
<dbReference type="InterPro" id="IPR028096">
    <property type="entry name" value="EfeO_Cupredoxin"/>
</dbReference>
<dbReference type="AlphaFoldDB" id="A0A1G2GU21"/>
<dbReference type="Gene3D" id="2.60.40.420">
    <property type="entry name" value="Cupredoxins - blue copper proteins"/>
    <property type="match status" value="1"/>
</dbReference>
<dbReference type="STRING" id="1802126.A3B25_02995"/>
<sequence length="151" mass="15924">MNKNSMLIGIAVVVVLGIGMWAVSMNSPASQPENSGGEDAAGVPSAAPSEANQPAAQPASKKEFTVSGQNFSFTPSTMTVKKGDTVRITFKSGDMMHDLKIDELGVATKILKTGEEDIVEFIADKVGAFEYYCSVGSHRAKGMKGTFTVTE</sequence>
<dbReference type="PANTHER" id="PTHR38439">
    <property type="entry name" value="AURACYANIN-B"/>
    <property type="match status" value="1"/>
</dbReference>
<protein>
    <recommendedName>
        <fullName evidence="4">EfeO-type cupredoxin-like domain-containing protein</fullName>
    </recommendedName>
</protein>